<dbReference type="RefSeq" id="WP_265162779.1">
    <property type="nucleotide sequence ID" value="NZ_CP069620.1"/>
</dbReference>
<dbReference type="Proteomes" id="UP001163981">
    <property type="component" value="Chromosome"/>
</dbReference>
<gene>
    <name evidence="1" type="ORF">JRG66_10740</name>
</gene>
<reference evidence="1" key="1">
    <citation type="submission" date="2021-02" db="EMBL/GenBank/DDBJ databases">
        <title>Salinimicrobium sp. nov. isolated from seawater in Tongyeong, Republic of Korea.</title>
        <authorList>
            <person name="Lee S.-J."/>
        </authorList>
    </citation>
    <scope>NUCLEOTIDE SEQUENCE</scope>
    <source>
        <strain evidence="1">HN-2-9-2</strain>
    </source>
</reference>
<name>A0ABY6NNJ0_9FLAO</name>
<proteinExistence type="predicted"/>
<accession>A0ABY6NNJ0</accession>
<keyword evidence="2" id="KW-1185">Reference proteome</keyword>
<dbReference type="EMBL" id="CP069620">
    <property type="protein sequence ID" value="UZH54456.1"/>
    <property type="molecule type" value="Genomic_DNA"/>
</dbReference>
<protein>
    <submittedName>
        <fullName evidence="1">Uncharacterized protein</fullName>
    </submittedName>
</protein>
<sequence length="46" mass="5252">MEKYIFKDSAQEIDLASDSLENYREKRASGILEFQADGRSKGYFSG</sequence>
<evidence type="ECO:0000313" key="2">
    <source>
        <dbReference type="Proteomes" id="UP001163981"/>
    </source>
</evidence>
<evidence type="ECO:0000313" key="1">
    <source>
        <dbReference type="EMBL" id="UZH54456.1"/>
    </source>
</evidence>
<organism evidence="1 2">
    <name type="scientific">Salinimicrobium tongyeongense</name>
    <dbReference type="NCBI Taxonomy" id="2809707"/>
    <lineage>
        <taxon>Bacteria</taxon>
        <taxon>Pseudomonadati</taxon>
        <taxon>Bacteroidota</taxon>
        <taxon>Flavobacteriia</taxon>
        <taxon>Flavobacteriales</taxon>
        <taxon>Flavobacteriaceae</taxon>
        <taxon>Salinimicrobium</taxon>
    </lineage>
</organism>